<evidence type="ECO:0000313" key="3">
    <source>
        <dbReference type="Proteomes" id="UP000601435"/>
    </source>
</evidence>
<feature type="non-terminal residue" evidence="2">
    <location>
        <position position="1"/>
    </location>
</feature>
<organism evidence="2 3">
    <name type="scientific">Symbiodinium necroappetens</name>
    <dbReference type="NCBI Taxonomy" id="1628268"/>
    <lineage>
        <taxon>Eukaryota</taxon>
        <taxon>Sar</taxon>
        <taxon>Alveolata</taxon>
        <taxon>Dinophyceae</taxon>
        <taxon>Suessiales</taxon>
        <taxon>Symbiodiniaceae</taxon>
        <taxon>Symbiodinium</taxon>
    </lineage>
</organism>
<feature type="region of interest" description="Disordered" evidence="1">
    <location>
        <begin position="597"/>
        <end position="618"/>
    </location>
</feature>
<dbReference type="Proteomes" id="UP000601435">
    <property type="component" value="Unassembled WGS sequence"/>
</dbReference>
<evidence type="ECO:0000313" key="2">
    <source>
        <dbReference type="EMBL" id="CAE7843438.1"/>
    </source>
</evidence>
<feature type="compositionally biased region" description="Low complexity" evidence="1">
    <location>
        <begin position="603"/>
        <end position="612"/>
    </location>
</feature>
<protein>
    <submittedName>
        <fullName evidence="2">Uncharacterized protein</fullName>
    </submittedName>
</protein>
<comment type="caution">
    <text evidence="2">The sequence shown here is derived from an EMBL/GenBank/DDBJ whole genome shotgun (WGS) entry which is preliminary data.</text>
</comment>
<keyword evidence="3" id="KW-1185">Reference proteome</keyword>
<proteinExistence type="predicted"/>
<name>A0A812ZY60_9DINO</name>
<dbReference type="EMBL" id="CAJNJA010051168">
    <property type="protein sequence ID" value="CAE7843438.1"/>
    <property type="molecule type" value="Genomic_DNA"/>
</dbReference>
<accession>A0A812ZY60</accession>
<evidence type="ECO:0000256" key="1">
    <source>
        <dbReference type="SAM" id="MobiDB-lite"/>
    </source>
</evidence>
<sequence>MLKRRQPADWHGLPNVDEDLACEVAKLYHSLVQFDGAFEDREGAAELVVELLGRKKTAMEVERISEALWEWRAKRLRRGPSQAAVLQKQIPSMPVRVQRPAVDIHRVFEEVVATTPAVAIAQLQRAVKVSKAAGSREDVETQMRERWALQLVTYIKEAKLPCASRMEALGDSNHQWLRIFGNRRGKTLRNRARAWKPFREWLMATYGAPWPRDAGQVLKYLEERHAVTSLGKTVPRSLMASLSLLETVGMVSPEDRCSEDQLLLESLKSWTMELESGGPAVKPAPMLPVAAFLVCEMVVCRPVYELGLRFTAYTLLLMTWASLRCDDVQNIDPESLKLSQVGLRFILKKTKTSGPGRKVGELHAFIARTVGLSGYDWLGEGFKLVSAGALSWSRDFFCPAFSAEWDMPAKGYLDAEGLALQLRRLLKHLPTPVRQQGVWKVARELLFPGEMANFWTGHSSRHVATSLAAALGVSKDRRDYLGRWAYAQHGSQDYVLTSRQVVQGVQNFICKCLIVGHPDGGYTEEELFCTMRSYAEALHLAGDEIVKACSVLQWDDVEATWKLGGNFPSFNVSPDRVRAAAGNMSADLPGPYQDFEQEEVESAEGSSTSGSEDTQVENPVEPEGIVCMFATTAGGVRSMRVKRPQRARASMATDLPAGVDQAAALSHLDKNVSSDLVHIFQECGVPLGLQYRLTLNFQSVKRFSTYADSRADVRTALKDDHALEAADQATRAAVASVVSAWETAKEYASKESELRAEARMLGVSRPVSQTEKQAMRAAYEAAHGSLEEAFEPSDDYMSAKLEEIENGEISASALSEVTSKKRVRTMGIQTTVDTGGHVRIVKQRNKGVMPQHTEELRTVLRVEGNAWTMLASKFKNKVFFADMSPDAWLAYANYLLGEK</sequence>
<reference evidence="2" key="1">
    <citation type="submission" date="2021-02" db="EMBL/GenBank/DDBJ databases">
        <authorList>
            <person name="Dougan E. K."/>
            <person name="Rhodes N."/>
            <person name="Thang M."/>
            <person name="Chan C."/>
        </authorList>
    </citation>
    <scope>NUCLEOTIDE SEQUENCE</scope>
</reference>
<gene>
    <name evidence="2" type="ORF">SNEC2469_LOCUS25740</name>
</gene>
<dbReference type="OrthoDB" id="416582at2759"/>
<dbReference type="AlphaFoldDB" id="A0A812ZY60"/>